<proteinExistence type="predicted"/>
<accession>A0A562UTJ0</accession>
<dbReference type="STRING" id="476157.GCA_001663155_00195"/>
<evidence type="ECO:0000313" key="3">
    <source>
        <dbReference type="Proteomes" id="UP000320547"/>
    </source>
</evidence>
<dbReference type="Proteomes" id="UP000320547">
    <property type="component" value="Unassembled WGS sequence"/>
</dbReference>
<dbReference type="EMBL" id="VLLK01000001">
    <property type="protein sequence ID" value="TWJ08929.1"/>
    <property type="molecule type" value="Genomic_DNA"/>
</dbReference>
<protein>
    <submittedName>
        <fullName evidence="2">Uncharacterized protein</fullName>
    </submittedName>
</protein>
<name>A0A562UTJ0_9SPHN</name>
<comment type="caution">
    <text evidence="2">The sequence shown here is derived from an EMBL/GenBank/DDBJ whole genome shotgun (WGS) entry which is preliminary data.</text>
</comment>
<gene>
    <name evidence="2" type="ORF">JN10_0549</name>
</gene>
<feature type="region of interest" description="Disordered" evidence="1">
    <location>
        <begin position="31"/>
        <end position="65"/>
    </location>
</feature>
<evidence type="ECO:0000256" key="1">
    <source>
        <dbReference type="SAM" id="MobiDB-lite"/>
    </source>
</evidence>
<evidence type="ECO:0000313" key="2">
    <source>
        <dbReference type="EMBL" id="TWJ08929.1"/>
    </source>
</evidence>
<organism evidence="2 3">
    <name type="scientific">Altererythrobacter ishigakiensis</name>
    <dbReference type="NCBI Taxonomy" id="476157"/>
    <lineage>
        <taxon>Bacteria</taxon>
        <taxon>Pseudomonadati</taxon>
        <taxon>Pseudomonadota</taxon>
        <taxon>Alphaproteobacteria</taxon>
        <taxon>Sphingomonadales</taxon>
        <taxon>Erythrobacteraceae</taxon>
        <taxon>Altererythrobacter</taxon>
    </lineage>
</organism>
<dbReference type="OrthoDB" id="7429196at2"/>
<keyword evidence="3" id="KW-1185">Reference proteome</keyword>
<dbReference type="RefSeq" id="WP_067596538.1">
    <property type="nucleotide sequence ID" value="NZ_CP015963.1"/>
</dbReference>
<sequence length="65" mass="6766">MVATLAVAACSQAQEEKSYETDFVDESGGELIVTQPDPNAVPVDLPETEMTNVPAADGDELPSGD</sequence>
<dbReference type="AlphaFoldDB" id="A0A562UTJ0"/>
<reference evidence="2 3" key="1">
    <citation type="submission" date="2019-07" db="EMBL/GenBank/DDBJ databases">
        <title>Genomic Encyclopedia of Archaeal and Bacterial Type Strains, Phase II (KMG-II): from individual species to whole genera.</title>
        <authorList>
            <person name="Goeker M."/>
        </authorList>
    </citation>
    <scope>NUCLEOTIDE SEQUENCE [LARGE SCALE GENOMIC DNA]</scope>
    <source>
        <strain evidence="2 3">ATCC BAA-2084</strain>
    </source>
</reference>